<keyword evidence="3" id="KW-1185">Reference proteome</keyword>
<evidence type="ECO:0000313" key="2">
    <source>
        <dbReference type="EMBL" id="EFF62798.1"/>
    </source>
</evidence>
<dbReference type="RefSeq" id="WP_006785644.1">
    <property type="nucleotide sequence ID" value="NZ_ADMN01000111.1"/>
</dbReference>
<name>A0ABM9ZZN1_9FIRM</name>
<feature type="transmembrane region" description="Helical" evidence="1">
    <location>
        <begin position="32"/>
        <end position="54"/>
    </location>
</feature>
<proteinExistence type="predicted"/>
<keyword evidence="1" id="KW-0472">Membrane</keyword>
<accession>A0ABM9ZZN1</accession>
<evidence type="ECO:0000313" key="3">
    <source>
        <dbReference type="Proteomes" id="UP000002938"/>
    </source>
</evidence>
<dbReference type="Proteomes" id="UP000002938">
    <property type="component" value="Unassembled WGS sequence"/>
</dbReference>
<evidence type="ECO:0000256" key="1">
    <source>
        <dbReference type="SAM" id="Phobius"/>
    </source>
</evidence>
<sequence length="57" mass="6809">MKKRRIYFFMVVLTIGLGLASRKFIFVFPDSIAPYIGDTLWAMMVYFGFQFYTLMEH</sequence>
<comment type="caution">
    <text evidence="2">The sequence shown here is derived from an EMBL/GenBank/DDBJ whole genome shotgun (WGS) entry which is preliminary data.</text>
</comment>
<keyword evidence="1" id="KW-1133">Transmembrane helix</keyword>
<protein>
    <submittedName>
        <fullName evidence="2">Conserved domain protein</fullName>
    </submittedName>
</protein>
<gene>
    <name evidence="2" type="ORF">CUW_2311</name>
</gene>
<organism evidence="2 3">
    <name type="scientific">Turicibacter sanguinis PC909</name>
    <dbReference type="NCBI Taxonomy" id="702450"/>
    <lineage>
        <taxon>Bacteria</taxon>
        <taxon>Bacillati</taxon>
        <taxon>Bacillota</taxon>
        <taxon>Erysipelotrichia</taxon>
        <taxon>Erysipelotrichales</taxon>
        <taxon>Turicibacteraceae</taxon>
        <taxon>Turicibacter</taxon>
    </lineage>
</organism>
<keyword evidence="1" id="KW-0812">Transmembrane</keyword>
<reference evidence="2 3" key="1">
    <citation type="journal article" date="2011" name="J. Bacteriol.">
        <title>Draft Genome Sequence of Turicibacter sanguinis PC909, Isolated from Human Feces.</title>
        <authorList>
            <person name="Cuiv P.O."/>
            <person name="Klaassens E.S."/>
            <person name="Durkin A.S."/>
            <person name="Harkins D.M."/>
            <person name="Foster L."/>
            <person name="McCorrison J."/>
            <person name="Torralba M."/>
            <person name="Nelson K.E."/>
            <person name="Morrison M."/>
        </authorList>
    </citation>
    <scope>NUCLEOTIDE SEQUENCE [LARGE SCALE GENOMIC DNA]</scope>
    <source>
        <strain evidence="2 3">PC909</strain>
    </source>
</reference>
<dbReference type="EMBL" id="ADMN01000111">
    <property type="protein sequence ID" value="EFF62798.1"/>
    <property type="molecule type" value="Genomic_DNA"/>
</dbReference>